<evidence type="ECO:0000256" key="4">
    <source>
        <dbReference type="SAM" id="Phobius"/>
    </source>
</evidence>
<evidence type="ECO:0000313" key="7">
    <source>
        <dbReference type="Proteomes" id="UP000261828"/>
    </source>
</evidence>
<accession>A0A371JP65</accession>
<name>A0A371JP65_9FLAO</name>
<feature type="transmembrane region" description="Helical" evidence="4">
    <location>
        <begin position="68"/>
        <end position="86"/>
    </location>
</feature>
<dbReference type="PRINTS" id="PR00032">
    <property type="entry name" value="HTHARAC"/>
</dbReference>
<keyword evidence="2" id="KW-0238">DNA-binding</keyword>
<sequence>MTTWEIILLFLGFQALLLSFLFFFKRSNSFNYANRLFSLFLFLCGWSIIYNTLYWSKKLYEPSFIHLNFTYVIPMSLIGPIFFFYIRNSTNGIRISLQRDIIHFVPFLFIVLKYSPYYFLSSSMKLAAVGNKSLLNFIQPSDWYEIGLVLLMAIYGIYIMIKYTKYFGNDADLKLWTRAITFGYLGCALSFIVFYALLLTGILTTEQDYHITLFLCISVLISAYFAFNFPAIFYGKSLGEIVPFIKYKKTGLSESYSNELKENLLDHMLKEKPFLNRELRLDDLADALGIGRHHASQIINAHFCTNFFDFINLYRVEEAIRLLEEKGSALNLAEIGFLSGFNNTVSFNKAFKKNTGVTPSKFRKEIMSDNL</sequence>
<evidence type="ECO:0000256" key="1">
    <source>
        <dbReference type="ARBA" id="ARBA00023015"/>
    </source>
</evidence>
<keyword evidence="4" id="KW-0812">Transmembrane</keyword>
<keyword evidence="7" id="KW-1185">Reference proteome</keyword>
<dbReference type="EMBL" id="QTJX01000002">
    <property type="protein sequence ID" value="RDY59314.1"/>
    <property type="molecule type" value="Genomic_DNA"/>
</dbReference>
<dbReference type="GO" id="GO:0003700">
    <property type="term" value="F:DNA-binding transcription factor activity"/>
    <property type="evidence" value="ECO:0007669"/>
    <property type="project" value="InterPro"/>
</dbReference>
<feature type="transmembrane region" description="Helical" evidence="4">
    <location>
        <begin position="101"/>
        <end position="120"/>
    </location>
</feature>
<comment type="caution">
    <text evidence="6">The sequence shown here is derived from an EMBL/GenBank/DDBJ whole genome shotgun (WGS) entry which is preliminary data.</text>
</comment>
<dbReference type="RefSeq" id="WP_116183928.1">
    <property type="nucleotide sequence ID" value="NZ_QTJX01000002.1"/>
</dbReference>
<dbReference type="SMART" id="SM00342">
    <property type="entry name" value="HTH_ARAC"/>
    <property type="match status" value="1"/>
</dbReference>
<evidence type="ECO:0000256" key="2">
    <source>
        <dbReference type="ARBA" id="ARBA00023125"/>
    </source>
</evidence>
<dbReference type="PROSITE" id="PS01124">
    <property type="entry name" value="HTH_ARAC_FAMILY_2"/>
    <property type="match status" value="1"/>
</dbReference>
<dbReference type="Gene3D" id="1.10.10.60">
    <property type="entry name" value="Homeodomain-like"/>
    <property type="match status" value="2"/>
</dbReference>
<dbReference type="InterPro" id="IPR020449">
    <property type="entry name" value="Tscrpt_reg_AraC-type_HTH"/>
</dbReference>
<dbReference type="InterPro" id="IPR009057">
    <property type="entry name" value="Homeodomain-like_sf"/>
</dbReference>
<keyword evidence="4" id="KW-0472">Membrane</keyword>
<dbReference type="InterPro" id="IPR018062">
    <property type="entry name" value="HTH_AraC-typ_CS"/>
</dbReference>
<evidence type="ECO:0000256" key="3">
    <source>
        <dbReference type="ARBA" id="ARBA00023163"/>
    </source>
</evidence>
<evidence type="ECO:0000313" key="6">
    <source>
        <dbReference type="EMBL" id="RDY59314.1"/>
    </source>
</evidence>
<dbReference type="PANTHER" id="PTHR43280">
    <property type="entry name" value="ARAC-FAMILY TRANSCRIPTIONAL REGULATOR"/>
    <property type="match status" value="1"/>
</dbReference>
<feature type="transmembrane region" description="Helical" evidence="4">
    <location>
        <begin position="6"/>
        <end position="24"/>
    </location>
</feature>
<dbReference type="InterPro" id="IPR018060">
    <property type="entry name" value="HTH_AraC"/>
</dbReference>
<keyword evidence="1" id="KW-0805">Transcription regulation</keyword>
<dbReference type="Proteomes" id="UP000261828">
    <property type="component" value="Unassembled WGS sequence"/>
</dbReference>
<organism evidence="6 7">
    <name type="scientific">Flagellimonas nanhaiensis</name>
    <dbReference type="NCBI Taxonomy" id="2292706"/>
    <lineage>
        <taxon>Bacteria</taxon>
        <taxon>Pseudomonadati</taxon>
        <taxon>Bacteroidota</taxon>
        <taxon>Flavobacteriia</taxon>
        <taxon>Flavobacteriales</taxon>
        <taxon>Flavobacteriaceae</taxon>
        <taxon>Flagellimonas</taxon>
    </lineage>
</organism>
<feature type="transmembrane region" description="Helical" evidence="4">
    <location>
        <begin position="182"/>
        <end position="203"/>
    </location>
</feature>
<keyword evidence="3" id="KW-0804">Transcription</keyword>
<dbReference type="PROSITE" id="PS00041">
    <property type="entry name" value="HTH_ARAC_FAMILY_1"/>
    <property type="match status" value="1"/>
</dbReference>
<dbReference type="PANTHER" id="PTHR43280:SF29">
    <property type="entry name" value="ARAC-FAMILY TRANSCRIPTIONAL REGULATOR"/>
    <property type="match status" value="1"/>
</dbReference>
<dbReference type="AlphaFoldDB" id="A0A371JP65"/>
<dbReference type="Pfam" id="PF12833">
    <property type="entry name" value="HTH_18"/>
    <property type="match status" value="1"/>
</dbReference>
<dbReference type="OrthoDB" id="5492415at2"/>
<gene>
    <name evidence="6" type="ORF">DX873_07915</name>
</gene>
<reference evidence="6 7" key="1">
    <citation type="submission" date="2018-08" db="EMBL/GenBank/DDBJ databases">
        <title>Muricauda nanhaiensis sp. nov., isolated from seawater of the South China Sea.</title>
        <authorList>
            <person name="Dang Y."/>
        </authorList>
    </citation>
    <scope>NUCLEOTIDE SEQUENCE [LARGE SCALE GENOMIC DNA]</scope>
    <source>
        <strain evidence="6 7">SM1704</strain>
    </source>
</reference>
<protein>
    <submittedName>
        <fullName evidence="6">AraC family transcriptional regulator</fullName>
    </submittedName>
</protein>
<feature type="transmembrane region" description="Helical" evidence="4">
    <location>
        <begin position="143"/>
        <end position="161"/>
    </location>
</feature>
<feature type="domain" description="HTH araC/xylS-type" evidence="5">
    <location>
        <begin position="258"/>
        <end position="365"/>
    </location>
</feature>
<keyword evidence="4" id="KW-1133">Transmembrane helix</keyword>
<proteinExistence type="predicted"/>
<feature type="transmembrane region" description="Helical" evidence="4">
    <location>
        <begin position="209"/>
        <end position="227"/>
    </location>
</feature>
<dbReference type="SUPFAM" id="SSF46689">
    <property type="entry name" value="Homeodomain-like"/>
    <property type="match status" value="1"/>
</dbReference>
<evidence type="ECO:0000259" key="5">
    <source>
        <dbReference type="PROSITE" id="PS01124"/>
    </source>
</evidence>
<feature type="transmembrane region" description="Helical" evidence="4">
    <location>
        <begin position="36"/>
        <end position="56"/>
    </location>
</feature>
<dbReference type="GO" id="GO:0043565">
    <property type="term" value="F:sequence-specific DNA binding"/>
    <property type="evidence" value="ECO:0007669"/>
    <property type="project" value="InterPro"/>
</dbReference>